<protein>
    <recommendedName>
        <fullName evidence="3">Glycosyltransferase family 1 protein</fullName>
    </recommendedName>
</protein>
<accession>A0ABW5CT21</accession>
<evidence type="ECO:0000313" key="2">
    <source>
        <dbReference type="Proteomes" id="UP001597374"/>
    </source>
</evidence>
<evidence type="ECO:0008006" key="3">
    <source>
        <dbReference type="Google" id="ProtNLM"/>
    </source>
</evidence>
<dbReference type="RefSeq" id="WP_377494831.1">
    <property type="nucleotide sequence ID" value="NZ_JBHUIM010000001.1"/>
</dbReference>
<evidence type="ECO:0000313" key="1">
    <source>
        <dbReference type="EMBL" id="MFD2244918.1"/>
    </source>
</evidence>
<comment type="caution">
    <text evidence="1">The sequence shown here is derived from an EMBL/GenBank/DDBJ whole genome shotgun (WGS) entry which is preliminary data.</text>
</comment>
<organism evidence="1 2">
    <name type="scientific">Pontibacter ruber</name>
    <dbReference type="NCBI Taxonomy" id="1343895"/>
    <lineage>
        <taxon>Bacteria</taxon>
        <taxon>Pseudomonadati</taxon>
        <taxon>Bacteroidota</taxon>
        <taxon>Cytophagia</taxon>
        <taxon>Cytophagales</taxon>
        <taxon>Hymenobacteraceae</taxon>
        <taxon>Pontibacter</taxon>
    </lineage>
</organism>
<reference evidence="2" key="1">
    <citation type="journal article" date="2019" name="Int. J. Syst. Evol. Microbiol.">
        <title>The Global Catalogue of Microorganisms (GCM) 10K type strain sequencing project: providing services to taxonomists for standard genome sequencing and annotation.</title>
        <authorList>
            <consortium name="The Broad Institute Genomics Platform"/>
            <consortium name="The Broad Institute Genome Sequencing Center for Infectious Disease"/>
            <person name="Wu L."/>
            <person name="Ma J."/>
        </authorList>
    </citation>
    <scope>NUCLEOTIDE SEQUENCE [LARGE SCALE GENOMIC DNA]</scope>
    <source>
        <strain evidence="2">CGMCC 4.1782</strain>
    </source>
</reference>
<sequence length="330" mass="38410">MSAGENDFILFFLHPHFNIRSGGILSIYFLLEQTKSMFPTKNVYPVTIAKLPSYTKADWFPNDYNILNLYLIKNKISKNSKVIVHVPECYFEFFCQEIINSNLFDFASQVTLNILNQNQSLMPVEATVIKYKYLFNRITMTLCFEANTNISYSYLAYPPFFISSWFYNYPIDKLSFDTKEDICIISPDPNPLKGKVVELLEKKLDIKCVEIRNMAFHDFQNIQRRAKWSISFGEGFDNYFAGAFMKSGIGFSVYDPLFFPREFNSNELPQTVFTSYQELLNNIESRIKGLDCKDAYENYANNIQQLILCHNSPEKVVKNLEGFYNMVING</sequence>
<name>A0ABW5CT21_9BACT</name>
<dbReference type="EMBL" id="JBHUIM010000001">
    <property type="protein sequence ID" value="MFD2244918.1"/>
    <property type="molecule type" value="Genomic_DNA"/>
</dbReference>
<keyword evidence="2" id="KW-1185">Reference proteome</keyword>
<proteinExistence type="predicted"/>
<dbReference type="Proteomes" id="UP001597374">
    <property type="component" value="Unassembled WGS sequence"/>
</dbReference>
<gene>
    <name evidence="1" type="ORF">ACFSKP_01555</name>
</gene>